<evidence type="ECO:0000313" key="1">
    <source>
        <dbReference type="EMBL" id="GIY41991.1"/>
    </source>
</evidence>
<reference evidence="1 2" key="1">
    <citation type="submission" date="2021-06" db="EMBL/GenBank/DDBJ databases">
        <title>Caerostris darwini draft genome.</title>
        <authorList>
            <person name="Kono N."/>
            <person name="Arakawa K."/>
        </authorList>
    </citation>
    <scope>NUCLEOTIDE SEQUENCE [LARGE SCALE GENOMIC DNA]</scope>
</reference>
<dbReference type="Proteomes" id="UP001054837">
    <property type="component" value="Unassembled WGS sequence"/>
</dbReference>
<organism evidence="1 2">
    <name type="scientific">Caerostris darwini</name>
    <dbReference type="NCBI Taxonomy" id="1538125"/>
    <lineage>
        <taxon>Eukaryota</taxon>
        <taxon>Metazoa</taxon>
        <taxon>Ecdysozoa</taxon>
        <taxon>Arthropoda</taxon>
        <taxon>Chelicerata</taxon>
        <taxon>Arachnida</taxon>
        <taxon>Araneae</taxon>
        <taxon>Araneomorphae</taxon>
        <taxon>Entelegynae</taxon>
        <taxon>Araneoidea</taxon>
        <taxon>Araneidae</taxon>
        <taxon>Caerostris</taxon>
    </lineage>
</organism>
<dbReference type="EMBL" id="BPLQ01009134">
    <property type="protein sequence ID" value="GIY41991.1"/>
    <property type="molecule type" value="Genomic_DNA"/>
</dbReference>
<comment type="caution">
    <text evidence="1">The sequence shown here is derived from an EMBL/GenBank/DDBJ whole genome shotgun (WGS) entry which is preliminary data.</text>
</comment>
<accession>A0AAV4T927</accession>
<sequence>MSELHSRYLIRVRIFGLYAIRYPNGRQKYIIIPDVHLSSLKRRVLMAYMAYSNKTHQPCNHFLCKSHASLLRTSSESPFQEVLKTSYEEYSEEVL</sequence>
<evidence type="ECO:0000313" key="2">
    <source>
        <dbReference type="Proteomes" id="UP001054837"/>
    </source>
</evidence>
<dbReference type="AlphaFoldDB" id="A0AAV4T927"/>
<keyword evidence="2" id="KW-1185">Reference proteome</keyword>
<protein>
    <submittedName>
        <fullName evidence="1">Uncharacterized protein</fullName>
    </submittedName>
</protein>
<gene>
    <name evidence="1" type="ORF">CDAR_372641</name>
</gene>
<name>A0AAV4T927_9ARAC</name>
<proteinExistence type="predicted"/>